<evidence type="ECO:0000313" key="1">
    <source>
        <dbReference type="EMBL" id="TEA26466.1"/>
    </source>
</evidence>
<dbReference type="EMBL" id="AWGA01000079">
    <property type="protein sequence ID" value="TEA26466.1"/>
    <property type="molecule type" value="Genomic_DNA"/>
</dbReference>
<organism evidence="1 2">
    <name type="scientific">Candidatus Schmidhempelia bombi str. Bimp</name>
    <dbReference type="NCBI Taxonomy" id="1387197"/>
    <lineage>
        <taxon>Bacteria</taxon>
        <taxon>Pseudomonadati</taxon>
        <taxon>Pseudomonadota</taxon>
        <taxon>Gammaproteobacteria</taxon>
        <taxon>Orbales</taxon>
        <taxon>Orbaceae</taxon>
        <taxon>Candidatus Schmidhempelia</taxon>
    </lineage>
</organism>
<dbReference type="Proteomes" id="UP000506160">
    <property type="component" value="Unassembled WGS sequence"/>
</dbReference>
<proteinExistence type="predicted"/>
<reference evidence="1 2" key="1">
    <citation type="journal article" date="2014" name="Appl. Environ. Microbiol.">
        <title>Genomic features of a bumble bee symbiont reflect its host environment.</title>
        <authorList>
            <person name="Martinson V.G."/>
            <person name="Magoc T."/>
            <person name="Koch H."/>
            <person name="Salzberg S.L."/>
            <person name="Moran N.A."/>
        </authorList>
    </citation>
    <scope>NUCLEOTIDE SEQUENCE [LARGE SCALE GENOMIC DNA]</scope>
    <source>
        <strain evidence="1 2">Bimp</strain>
    </source>
</reference>
<accession>A0AB94IAN5</accession>
<dbReference type="AlphaFoldDB" id="A0AB94IAN5"/>
<protein>
    <submittedName>
        <fullName evidence="1">Uncharacterized protein</fullName>
    </submittedName>
</protein>
<name>A0AB94IAN5_9GAMM</name>
<dbReference type="RefSeq" id="WP_024496715.1">
    <property type="nucleotide sequence ID" value="NZ_AWGA01000079.1"/>
</dbReference>
<keyword evidence="2" id="KW-1185">Reference proteome</keyword>
<sequence length="110" mass="13137">MQFTAEQINNILAQEKDTYIWQITHKIKADKQLTLPDEEIKDLFNRLKTTYDYLLKLGFSKKFLIEAFLYAEATNPNIKDQPRLKAWIEKENENPEKQFEDLLFIANKIQ</sequence>
<evidence type="ECO:0000313" key="2">
    <source>
        <dbReference type="Proteomes" id="UP000506160"/>
    </source>
</evidence>
<gene>
    <name evidence="1" type="ORF">O970_08685</name>
</gene>
<comment type="caution">
    <text evidence="1">The sequence shown here is derived from an EMBL/GenBank/DDBJ whole genome shotgun (WGS) entry which is preliminary data.</text>
</comment>